<evidence type="ECO:0000259" key="4">
    <source>
        <dbReference type="PROSITE" id="PS50835"/>
    </source>
</evidence>
<evidence type="ECO:0000313" key="5">
    <source>
        <dbReference type="EMBL" id="KAJ8287774.1"/>
    </source>
</evidence>
<dbReference type="EMBL" id="JAFJMO010000001">
    <property type="protein sequence ID" value="KAJ8287774.1"/>
    <property type="molecule type" value="Genomic_DNA"/>
</dbReference>
<keyword evidence="2" id="KW-0812">Transmembrane</keyword>
<evidence type="ECO:0000256" key="3">
    <source>
        <dbReference type="SAM" id="SignalP"/>
    </source>
</evidence>
<dbReference type="SMART" id="SM00409">
    <property type="entry name" value="IG"/>
    <property type="match status" value="3"/>
</dbReference>
<dbReference type="PROSITE" id="PS50835">
    <property type="entry name" value="IG_LIKE"/>
    <property type="match status" value="1"/>
</dbReference>
<dbReference type="PANTHER" id="PTHR11422">
    <property type="entry name" value="T-CELL SURFACE GLYCOPROTEIN CD4"/>
    <property type="match status" value="1"/>
</dbReference>
<keyword evidence="3" id="KW-0732">Signal</keyword>
<feature type="chain" id="PRO_5040175176" description="Ig-like domain-containing protein" evidence="3">
    <location>
        <begin position="24"/>
        <end position="468"/>
    </location>
</feature>
<dbReference type="InterPro" id="IPR007110">
    <property type="entry name" value="Ig-like_dom"/>
</dbReference>
<feature type="signal peptide" evidence="3">
    <location>
        <begin position="1"/>
        <end position="23"/>
    </location>
</feature>
<protein>
    <recommendedName>
        <fullName evidence="4">Ig-like domain-containing protein</fullName>
    </recommendedName>
</protein>
<dbReference type="InterPro" id="IPR013783">
    <property type="entry name" value="Ig-like_fold"/>
</dbReference>
<dbReference type="OrthoDB" id="8657369at2759"/>
<keyword evidence="2" id="KW-1133">Transmembrane helix</keyword>
<keyword evidence="1" id="KW-0393">Immunoglobulin domain</keyword>
<accession>A0A9Q1I7K3</accession>
<keyword evidence="6" id="KW-1185">Reference proteome</keyword>
<name>A0A9Q1I7K3_CONCO</name>
<reference evidence="5" key="1">
    <citation type="journal article" date="2023" name="Science">
        <title>Genome structures resolve the early diversification of teleost fishes.</title>
        <authorList>
            <person name="Parey E."/>
            <person name="Louis A."/>
            <person name="Montfort J."/>
            <person name="Bouchez O."/>
            <person name="Roques C."/>
            <person name="Iampietro C."/>
            <person name="Lluch J."/>
            <person name="Castinel A."/>
            <person name="Donnadieu C."/>
            <person name="Desvignes T."/>
            <person name="Floi Bucao C."/>
            <person name="Jouanno E."/>
            <person name="Wen M."/>
            <person name="Mejri S."/>
            <person name="Dirks R."/>
            <person name="Jansen H."/>
            <person name="Henkel C."/>
            <person name="Chen W.J."/>
            <person name="Zahm M."/>
            <person name="Cabau C."/>
            <person name="Klopp C."/>
            <person name="Thompson A.W."/>
            <person name="Robinson-Rechavi M."/>
            <person name="Braasch I."/>
            <person name="Lecointre G."/>
            <person name="Bobe J."/>
            <person name="Postlethwait J.H."/>
            <person name="Berthelot C."/>
            <person name="Roest Crollius H."/>
            <person name="Guiguen Y."/>
        </authorList>
    </citation>
    <scope>NUCLEOTIDE SEQUENCE</scope>
    <source>
        <strain evidence="5">Concon-B</strain>
    </source>
</reference>
<dbReference type="AlphaFoldDB" id="A0A9Q1I7K3"/>
<dbReference type="InterPro" id="IPR036179">
    <property type="entry name" value="Ig-like_dom_sf"/>
</dbReference>
<gene>
    <name evidence="5" type="ORF">COCON_G00004330</name>
</gene>
<evidence type="ECO:0000313" key="6">
    <source>
        <dbReference type="Proteomes" id="UP001152803"/>
    </source>
</evidence>
<evidence type="ECO:0000256" key="2">
    <source>
        <dbReference type="SAM" id="Phobius"/>
    </source>
</evidence>
<dbReference type="InterPro" id="IPR003599">
    <property type="entry name" value="Ig_sub"/>
</dbReference>
<dbReference type="Proteomes" id="UP001152803">
    <property type="component" value="Unassembled WGS sequence"/>
</dbReference>
<dbReference type="PANTHER" id="PTHR11422:SF0">
    <property type="entry name" value="T-CELL SURFACE GLYCOPROTEIN CD4"/>
    <property type="match status" value="1"/>
</dbReference>
<evidence type="ECO:0000256" key="1">
    <source>
        <dbReference type="ARBA" id="ARBA00023319"/>
    </source>
</evidence>
<feature type="domain" description="Ig-like" evidence="4">
    <location>
        <begin position="113"/>
        <end position="192"/>
    </location>
</feature>
<dbReference type="Gene3D" id="2.60.40.10">
    <property type="entry name" value="Immunoglobulins"/>
    <property type="match status" value="2"/>
</dbReference>
<keyword evidence="2" id="KW-0472">Membrane</keyword>
<proteinExistence type="predicted"/>
<dbReference type="InterPro" id="IPR013151">
    <property type="entry name" value="Immunoglobulin_dom"/>
</dbReference>
<comment type="caution">
    <text evidence="5">The sequence shown here is derived from an EMBL/GenBank/DDBJ whole genome shotgun (WGS) entry which is preliminary data.</text>
</comment>
<organism evidence="5 6">
    <name type="scientific">Conger conger</name>
    <name type="common">Conger eel</name>
    <name type="synonym">Muraena conger</name>
    <dbReference type="NCBI Taxonomy" id="82655"/>
    <lineage>
        <taxon>Eukaryota</taxon>
        <taxon>Metazoa</taxon>
        <taxon>Chordata</taxon>
        <taxon>Craniata</taxon>
        <taxon>Vertebrata</taxon>
        <taxon>Euteleostomi</taxon>
        <taxon>Actinopterygii</taxon>
        <taxon>Neopterygii</taxon>
        <taxon>Teleostei</taxon>
        <taxon>Anguilliformes</taxon>
        <taxon>Congridae</taxon>
        <taxon>Conger</taxon>
    </lineage>
</organism>
<dbReference type="Pfam" id="PF00047">
    <property type="entry name" value="ig"/>
    <property type="match status" value="1"/>
</dbReference>
<sequence length="468" mass="52048">MKLCSMKIVIWITTTIFSTQTEAKVVIYGQLGDTVMLPNEQRSREVRWTREPGRRALLTMLSNSVPSIDPEMIGRVSLSGYSLVLKDLKLEDFTVFKCHLSNYESKEYQLYQIKVSAVSATVLATQDLSLSCTVPKSDVSTIISWSDPQDQKAEGSRFRLGEHTLTVLNVSARDHGKWTCIVTYGTSKATATLFATVVDISPSPPQPLYTSLSSSSPSLLLPCSLHTRFDSSALGSVGLKAGHWSFAPFPWDAAPEGPQKLLDLSLGPQLRWETPSGQRLNGTALETDADRTNLSISRKVEEGGGLYTCTLEFNSGVTLSRTLRVEVLRRPGAQPHLHPGPLFAAQGLELKWSVPRQSSLSPLPASPHRPLQGIPRVSEKDKGIWKCDLLKDDKVLATATLNLRTERVPVDAWLVVSVCGAAVVLFLLLALVFLCVRRHRQQKMFMRRRRKTKYCRCKHPQVKGFYRS</sequence>
<dbReference type="SUPFAM" id="SSF48726">
    <property type="entry name" value="Immunoglobulin"/>
    <property type="match status" value="2"/>
</dbReference>
<feature type="transmembrane region" description="Helical" evidence="2">
    <location>
        <begin position="412"/>
        <end position="436"/>
    </location>
</feature>